<evidence type="ECO:0000313" key="1">
    <source>
        <dbReference type="EMBL" id="MPN39138.1"/>
    </source>
</evidence>
<protein>
    <submittedName>
        <fullName evidence="1">Uncharacterized protein</fullName>
    </submittedName>
</protein>
<name>A0A645HJE8_9ZZZZ</name>
<dbReference type="EMBL" id="VSSQ01094770">
    <property type="protein sequence ID" value="MPN39138.1"/>
    <property type="molecule type" value="Genomic_DNA"/>
</dbReference>
<organism evidence="1">
    <name type="scientific">bioreactor metagenome</name>
    <dbReference type="NCBI Taxonomy" id="1076179"/>
    <lineage>
        <taxon>unclassified sequences</taxon>
        <taxon>metagenomes</taxon>
        <taxon>ecological metagenomes</taxon>
    </lineage>
</organism>
<accession>A0A645HJE8</accession>
<gene>
    <name evidence="1" type="ORF">SDC9_186666</name>
</gene>
<comment type="caution">
    <text evidence="1">The sequence shown here is derived from an EMBL/GenBank/DDBJ whole genome shotgun (WGS) entry which is preliminary data.</text>
</comment>
<proteinExistence type="predicted"/>
<reference evidence="1" key="1">
    <citation type="submission" date="2019-08" db="EMBL/GenBank/DDBJ databases">
        <authorList>
            <person name="Kucharzyk K."/>
            <person name="Murdoch R.W."/>
            <person name="Higgins S."/>
            <person name="Loffler F."/>
        </authorList>
    </citation>
    <scope>NUCLEOTIDE SEQUENCE</scope>
</reference>
<dbReference type="AlphaFoldDB" id="A0A645HJE8"/>
<sequence length="58" mass="6374">MTVNIKIIAAFIVVGIDICPKNIPVRKSPDIRVNINSPIINLSCVNVRKFASNILIVD</sequence>